<sequence>MEKPLPFFWWTTDSSKVYTNLFACFCSLLLQSSLSWKTICLRKEYGGLRVRQLREFNLALLGKWCWRCLVDRGGMWFRVLAARYVVERGRLREGGRNGSSWWREIVRIRDGIGVTLRERFGRLFDLTEHKSGTVADMCSLGWEVGGGAWVWQRQLWVWEEEMLGECQGAYQLLTSQQQITLGATDEHIWHKQVPLKVSILAWRLLRDRTTPSKFELGEVFPEDLFTEIEDLNQANWEVRIPGARQRICSKFKNGGFPMYQIAFEHMGIRLPFNDLELAPIVPLFFHLFRIQRSRPRGYVTNKCGWVSLMQHKRFFEMFEESLRGFKDMWYVVRPITSVGWKTIIIRGPKLDDDGKVVLGDDGQQIEVDCERFPFCWSQQHYSREAKSFTYKRGSLSKEELADAKALENFVDGFPANLWEDKEGNHLYDEDGEMKNAQVTLRKLQAEKKKRQAGGAASSALNSSAQSSPSRSVEVTEDKRAPEGIPLEQRPPKNARVEGGGCTTLGPQKLVPGRAAAEFVLPPAMGHENVVAESSVAVFKLLEIATFLNGRECKYLRERDEARAHAKDFGERLTVVENDLSSQTKACADAEGKVTKLENELKDAKEEEEKLKGRVAELAEQVSRLSLSPAVEEEEKKLDPEGTYAKFSRTDLIAKIYQIGDLQLEVASSSFQNALAQLQVLNPYV</sequence>
<proteinExistence type="predicted"/>
<feature type="coiled-coil region" evidence="1">
    <location>
        <begin position="579"/>
        <end position="620"/>
    </location>
</feature>
<keyword evidence="1" id="KW-0175">Coiled coil</keyword>
<evidence type="ECO:0008006" key="5">
    <source>
        <dbReference type="Google" id="ProtNLM"/>
    </source>
</evidence>
<evidence type="ECO:0000256" key="2">
    <source>
        <dbReference type="SAM" id="MobiDB-lite"/>
    </source>
</evidence>
<feature type="compositionally biased region" description="Low complexity" evidence="2">
    <location>
        <begin position="455"/>
        <end position="471"/>
    </location>
</feature>
<accession>A0A2Z6P4U2</accession>
<evidence type="ECO:0000313" key="3">
    <source>
        <dbReference type="EMBL" id="GAU51451.1"/>
    </source>
</evidence>
<name>A0A2Z6P4U2_TRISU</name>
<keyword evidence="4" id="KW-1185">Reference proteome</keyword>
<dbReference type="PANTHER" id="PTHR36617">
    <property type="entry name" value="PROTEIN, PUTATIVE-RELATED"/>
    <property type="match status" value="1"/>
</dbReference>
<gene>
    <name evidence="3" type="ORF">TSUD_413480</name>
</gene>
<protein>
    <recommendedName>
        <fullName evidence="5">Reverse transcriptase zinc-binding domain-containing protein</fullName>
    </recommendedName>
</protein>
<feature type="region of interest" description="Disordered" evidence="2">
    <location>
        <begin position="445"/>
        <end position="498"/>
    </location>
</feature>
<dbReference type="AlphaFoldDB" id="A0A2Z6P4U2"/>
<dbReference type="Proteomes" id="UP000242715">
    <property type="component" value="Unassembled WGS sequence"/>
</dbReference>
<evidence type="ECO:0000313" key="4">
    <source>
        <dbReference type="Proteomes" id="UP000242715"/>
    </source>
</evidence>
<organism evidence="3 4">
    <name type="scientific">Trifolium subterraneum</name>
    <name type="common">Subterranean clover</name>
    <dbReference type="NCBI Taxonomy" id="3900"/>
    <lineage>
        <taxon>Eukaryota</taxon>
        <taxon>Viridiplantae</taxon>
        <taxon>Streptophyta</taxon>
        <taxon>Embryophyta</taxon>
        <taxon>Tracheophyta</taxon>
        <taxon>Spermatophyta</taxon>
        <taxon>Magnoliopsida</taxon>
        <taxon>eudicotyledons</taxon>
        <taxon>Gunneridae</taxon>
        <taxon>Pentapetalae</taxon>
        <taxon>rosids</taxon>
        <taxon>fabids</taxon>
        <taxon>Fabales</taxon>
        <taxon>Fabaceae</taxon>
        <taxon>Papilionoideae</taxon>
        <taxon>50 kb inversion clade</taxon>
        <taxon>NPAAA clade</taxon>
        <taxon>Hologalegina</taxon>
        <taxon>IRL clade</taxon>
        <taxon>Trifolieae</taxon>
        <taxon>Trifolium</taxon>
    </lineage>
</organism>
<evidence type="ECO:0000256" key="1">
    <source>
        <dbReference type="SAM" id="Coils"/>
    </source>
</evidence>
<reference evidence="4" key="1">
    <citation type="journal article" date="2017" name="Front. Plant Sci.">
        <title>Climate Clever Clovers: New Paradigm to Reduce the Environmental Footprint of Ruminants by Breeding Low Methanogenic Forages Utilizing Haplotype Variation.</title>
        <authorList>
            <person name="Kaur P."/>
            <person name="Appels R."/>
            <person name="Bayer P.E."/>
            <person name="Keeble-Gagnere G."/>
            <person name="Wang J."/>
            <person name="Hirakawa H."/>
            <person name="Shirasawa K."/>
            <person name="Vercoe P."/>
            <person name="Stefanova K."/>
            <person name="Durmic Z."/>
            <person name="Nichols P."/>
            <person name="Revell C."/>
            <person name="Isobe S.N."/>
            <person name="Edwards D."/>
            <person name="Erskine W."/>
        </authorList>
    </citation>
    <scope>NUCLEOTIDE SEQUENCE [LARGE SCALE GENOMIC DNA]</scope>
    <source>
        <strain evidence="4">cv. Daliak</strain>
    </source>
</reference>
<dbReference type="EMBL" id="DF975139">
    <property type="protein sequence ID" value="GAU51451.1"/>
    <property type="molecule type" value="Genomic_DNA"/>
</dbReference>
<dbReference type="PANTHER" id="PTHR36617:SF5">
    <property type="entry name" value="OS05G0421675 PROTEIN"/>
    <property type="match status" value="1"/>
</dbReference>
<dbReference type="OrthoDB" id="1733729at2759"/>